<name>D5MLP1_METO1</name>
<proteinExistence type="predicted"/>
<dbReference type="EMBL" id="FP565575">
    <property type="protein sequence ID" value="CBE69948.1"/>
    <property type="molecule type" value="Genomic_DNA"/>
</dbReference>
<keyword evidence="1" id="KW-0853">WD repeat</keyword>
<feature type="chain" id="PRO_5003074330" evidence="2">
    <location>
        <begin position="26"/>
        <end position="466"/>
    </location>
</feature>
<accession>D5MLP1</accession>
<dbReference type="Proteomes" id="UP000006898">
    <property type="component" value="Chromosome"/>
</dbReference>
<dbReference type="InterPro" id="IPR001680">
    <property type="entry name" value="WD40_rpt"/>
</dbReference>
<dbReference type="Pfam" id="PF00400">
    <property type="entry name" value="WD40"/>
    <property type="match status" value="1"/>
</dbReference>
<evidence type="ECO:0000313" key="3">
    <source>
        <dbReference type="EMBL" id="CBE69948.1"/>
    </source>
</evidence>
<dbReference type="PROSITE" id="PS50082">
    <property type="entry name" value="WD_REPEATS_2"/>
    <property type="match status" value="1"/>
</dbReference>
<feature type="signal peptide" evidence="2">
    <location>
        <begin position="1"/>
        <end position="25"/>
    </location>
</feature>
<dbReference type="SUPFAM" id="SSF50998">
    <property type="entry name" value="Quinoprotein alcohol dehydrogenase-like"/>
    <property type="match status" value="1"/>
</dbReference>
<organism evidence="3 4">
    <name type="scientific">Methylomirabilis oxygeniifera</name>
    <dbReference type="NCBI Taxonomy" id="671143"/>
    <lineage>
        <taxon>Bacteria</taxon>
        <taxon>Candidatus Methylomirabilota</taxon>
        <taxon>Candidatus Methylomirabilia</taxon>
        <taxon>Candidatus Methylomirabilales</taxon>
        <taxon>Candidatus Methylomirabilaceae</taxon>
        <taxon>Candidatus Methylomirabilis</taxon>
    </lineage>
</organism>
<dbReference type="PANTHER" id="PTHR19879:SF9">
    <property type="entry name" value="TRANSCRIPTION INITIATION FACTOR TFIID SUBUNIT 5"/>
    <property type="match status" value="1"/>
</dbReference>
<evidence type="ECO:0000256" key="1">
    <source>
        <dbReference type="PROSITE-ProRule" id="PRU00221"/>
    </source>
</evidence>
<dbReference type="PATRIC" id="fig|671143.5.peg.2519"/>
<feature type="repeat" description="WD" evidence="1">
    <location>
        <begin position="123"/>
        <end position="164"/>
    </location>
</feature>
<gene>
    <name evidence="3" type="ORF">DAMO_2875</name>
</gene>
<dbReference type="PROSITE" id="PS50294">
    <property type="entry name" value="WD_REPEATS_REGION"/>
    <property type="match status" value="1"/>
</dbReference>
<dbReference type="InterPro" id="IPR011047">
    <property type="entry name" value="Quinoprotein_ADH-like_sf"/>
</dbReference>
<evidence type="ECO:0000256" key="2">
    <source>
        <dbReference type="SAM" id="SignalP"/>
    </source>
</evidence>
<dbReference type="InterPro" id="IPR015943">
    <property type="entry name" value="WD40/YVTN_repeat-like_dom_sf"/>
</dbReference>
<dbReference type="Gene3D" id="2.130.10.10">
    <property type="entry name" value="YVTN repeat-like/Quinoprotein amine dehydrogenase"/>
    <property type="match status" value="2"/>
</dbReference>
<dbReference type="PANTHER" id="PTHR19879">
    <property type="entry name" value="TRANSCRIPTION INITIATION FACTOR TFIID"/>
    <property type="match status" value="1"/>
</dbReference>
<sequence>MKQYKNVNAVGLAIGVMLVASAAGAQGVPDIIWQQQPLSAGSSIGISRDGTTLVASGNAIVALDPDTGATQLSIPDKAEAIAVSPAGDVIAAAQVTQAPDTGWWTASLMRLYDTGDGSVRETMNEHKWQVWALAFSPDAKKLASGDMMAEMKLWDLATDSVLYSFPIQNSSVTFSPDSIFVVSNGQNSYARMYSTSTYKLKNSFFPWAGDRGVAFTPDGSKLVTSGTMPAQYAGNPSWGGSAVTIKVFRISDRTLLTNIIIYEGGQQLRAFALSADGNYAAVSLYSDQIRIYRLSDGALVALYDAATADVNGLTFTPDGMGLVYVRADGVVIMARNPMAPATPYVVAEAPLVPAPVTTPPPPPVATGPQALTELMVSPEAVVGGQSAGGSVKLAGPAPDGGQVVTLASTNSAARVPASVTVPAGATSQTFTVTTSSVSAPQEGLIRANTTTGEPRETGFKVLPSGG</sequence>
<protein>
    <submittedName>
        <fullName evidence="3">Uncharacterized protein</fullName>
    </submittedName>
</protein>
<evidence type="ECO:0000313" key="4">
    <source>
        <dbReference type="Proteomes" id="UP000006898"/>
    </source>
</evidence>
<dbReference type="SMART" id="SM00320">
    <property type="entry name" value="WD40"/>
    <property type="match status" value="4"/>
</dbReference>
<dbReference type="HOGENOM" id="CLU_591462_0_0_0"/>
<dbReference type="AlphaFoldDB" id="D5MLP1"/>
<keyword evidence="2" id="KW-0732">Signal</keyword>
<reference evidence="3 4" key="1">
    <citation type="journal article" date="2010" name="Nature">
        <title>Nitrite-driven anaerobic methane oxidation by oxygenic bacteria.</title>
        <authorList>
            <person name="Ettwig K.F."/>
            <person name="Butler M.K."/>
            <person name="Le Paslier D."/>
            <person name="Pelletier E."/>
            <person name="Mangenot S."/>
            <person name="Kuypers M.M.M."/>
            <person name="Schreiber F."/>
            <person name="Dutilh B.E."/>
            <person name="Zedelius J."/>
            <person name="de Beer D."/>
            <person name="Gloerich J."/>
            <person name="Wessels H.J.C.T."/>
            <person name="van Allen T."/>
            <person name="Luesken F."/>
            <person name="Wu M."/>
            <person name="van de Pas-Schoonen K.T."/>
            <person name="Op den Camp H.J.M."/>
            <person name="Janssen-Megens E.M."/>
            <person name="Francoijs K-J."/>
            <person name="Stunnenberg H."/>
            <person name="Weissenbach J."/>
            <person name="Jetten M.S.M."/>
            <person name="Strous M."/>
        </authorList>
    </citation>
    <scope>NUCLEOTIDE SEQUENCE [LARGE SCALE GENOMIC DNA]</scope>
</reference>
<dbReference type="eggNOG" id="COG2319">
    <property type="taxonomic scope" value="Bacteria"/>
</dbReference>
<dbReference type="STRING" id="671143.DAMO_2875"/>
<dbReference type="KEGG" id="mox:DAMO_2875"/>